<accession>A0A9D5M0G7</accession>
<dbReference type="GO" id="GO:0009253">
    <property type="term" value="P:peptidoglycan catabolic process"/>
    <property type="evidence" value="ECO:0007669"/>
    <property type="project" value="InterPro"/>
</dbReference>
<evidence type="ECO:0000313" key="4">
    <source>
        <dbReference type="Proteomes" id="UP000806542"/>
    </source>
</evidence>
<dbReference type="InterPro" id="IPR050695">
    <property type="entry name" value="N-acetylmuramoyl_amidase_3"/>
</dbReference>
<dbReference type="GO" id="GO:0008745">
    <property type="term" value="F:N-acetylmuramoyl-L-alanine amidase activity"/>
    <property type="evidence" value="ECO:0007669"/>
    <property type="project" value="UniProtKB-EC"/>
</dbReference>
<dbReference type="Proteomes" id="UP000806542">
    <property type="component" value="Unassembled WGS sequence"/>
</dbReference>
<dbReference type="InterPro" id="IPR014234">
    <property type="entry name" value="Spore_CwlD"/>
</dbReference>
<evidence type="ECO:0000313" key="3">
    <source>
        <dbReference type="EMBL" id="MBE5040372.1"/>
    </source>
</evidence>
<organism evidence="3 4">
    <name type="scientific">Ructibacterium gallinarum</name>
    <dbReference type="NCBI Taxonomy" id="2779355"/>
    <lineage>
        <taxon>Bacteria</taxon>
        <taxon>Bacillati</taxon>
        <taxon>Bacillota</taxon>
        <taxon>Clostridia</taxon>
        <taxon>Eubacteriales</taxon>
        <taxon>Oscillospiraceae</taxon>
        <taxon>Ructibacterium</taxon>
    </lineage>
</organism>
<gene>
    <name evidence="3" type="primary">cwlD</name>
    <name evidence="3" type="ORF">INF28_07840</name>
</gene>
<comment type="caution">
    <text evidence="3">The sequence shown here is derived from an EMBL/GenBank/DDBJ whole genome shotgun (WGS) entry which is preliminary data.</text>
</comment>
<dbReference type="PANTHER" id="PTHR30404">
    <property type="entry name" value="N-ACETYLMURAMOYL-L-ALANINE AMIDASE"/>
    <property type="match status" value="1"/>
</dbReference>
<name>A0A9D5M0G7_9FIRM</name>
<dbReference type="RefSeq" id="WP_226392922.1">
    <property type="nucleotide sequence ID" value="NZ_JADCKB010000014.1"/>
</dbReference>
<reference evidence="3" key="1">
    <citation type="submission" date="2020-10" db="EMBL/GenBank/DDBJ databases">
        <title>ChiBAC.</title>
        <authorList>
            <person name="Zenner C."/>
            <person name="Hitch T.C.A."/>
            <person name="Clavel T."/>
        </authorList>
    </citation>
    <scope>NUCLEOTIDE SEQUENCE</scope>
    <source>
        <strain evidence="3">DSM 107454</strain>
    </source>
</reference>
<keyword evidence="1 3" id="KW-0378">Hydrolase</keyword>
<proteinExistence type="predicted"/>
<dbReference type="Pfam" id="PF01520">
    <property type="entry name" value="Amidase_3"/>
    <property type="match status" value="1"/>
</dbReference>
<evidence type="ECO:0000256" key="1">
    <source>
        <dbReference type="ARBA" id="ARBA00022801"/>
    </source>
</evidence>
<dbReference type="EMBL" id="JADCKB010000014">
    <property type="protein sequence ID" value="MBE5040372.1"/>
    <property type="molecule type" value="Genomic_DNA"/>
</dbReference>
<dbReference type="Gene3D" id="3.40.630.40">
    <property type="entry name" value="Zn-dependent exopeptidases"/>
    <property type="match status" value="1"/>
</dbReference>
<protein>
    <submittedName>
        <fullName evidence="3">N-acetylmuramoyl-L-alanine amidase CwlD</fullName>
        <ecNumber evidence="3">3.5.1.28</ecNumber>
    </submittedName>
</protein>
<dbReference type="SMART" id="SM00646">
    <property type="entry name" value="Ami_3"/>
    <property type="match status" value="1"/>
</dbReference>
<dbReference type="GO" id="GO:0030288">
    <property type="term" value="C:outer membrane-bounded periplasmic space"/>
    <property type="evidence" value="ECO:0007669"/>
    <property type="project" value="TreeGrafter"/>
</dbReference>
<dbReference type="EC" id="3.5.1.28" evidence="3"/>
<dbReference type="CDD" id="cd02696">
    <property type="entry name" value="MurNAc-LAA"/>
    <property type="match status" value="1"/>
</dbReference>
<dbReference type="AlphaFoldDB" id="A0A9D5M0G7"/>
<dbReference type="NCBIfam" id="TIGR02883">
    <property type="entry name" value="spore_cwlD"/>
    <property type="match status" value="1"/>
</dbReference>
<keyword evidence="4" id="KW-1185">Reference proteome</keyword>
<feature type="domain" description="MurNAc-LAA" evidence="2">
    <location>
        <begin position="121"/>
        <end position="234"/>
    </location>
</feature>
<evidence type="ECO:0000259" key="2">
    <source>
        <dbReference type="SMART" id="SM00646"/>
    </source>
</evidence>
<sequence>MFIIVKKRMILTAVFILCGLALSTVAAYIIWHQEESAQAVFALPSANKVIVIDAGHGGFDAGASDNGLQEKDINLDVALRLREYIEQGGGMAIMTRTEDVSTAAADKNGKSAKQSDLEERKNLAQTSGADIFVSIHMNKFPQPQYHGAQVFYAVEPEGSKKLGEEIQQSLKDILQDGNTRMAKKTDGSVFILKNTSIPSVIVECGFLSNAQEAKLLSQDDYRRKLAWGIYMGIIRYFNH</sequence>
<dbReference type="PANTHER" id="PTHR30404:SF0">
    <property type="entry name" value="N-ACETYLMURAMOYL-L-ALANINE AMIDASE AMIC"/>
    <property type="match status" value="1"/>
</dbReference>
<dbReference type="InterPro" id="IPR002508">
    <property type="entry name" value="MurNAc-LAA_cat"/>
</dbReference>
<dbReference type="SUPFAM" id="SSF53187">
    <property type="entry name" value="Zn-dependent exopeptidases"/>
    <property type="match status" value="1"/>
</dbReference>